<protein>
    <submittedName>
        <fullName evidence="1">Uncharacterized protein</fullName>
    </submittedName>
</protein>
<dbReference type="EMBL" id="JASSZA010000002">
    <property type="protein sequence ID" value="KAK2116979.1"/>
    <property type="molecule type" value="Genomic_DNA"/>
</dbReference>
<evidence type="ECO:0000313" key="2">
    <source>
        <dbReference type="Proteomes" id="UP001266305"/>
    </source>
</evidence>
<dbReference type="InterPro" id="IPR036734">
    <property type="entry name" value="Neur_chan_lig-bd_sf"/>
</dbReference>
<dbReference type="Proteomes" id="UP001266305">
    <property type="component" value="Unassembled WGS sequence"/>
</dbReference>
<name>A0ABQ9W7D9_SAGOE</name>
<dbReference type="SUPFAM" id="SSF63712">
    <property type="entry name" value="Nicotinic receptor ligand binding domain-like"/>
    <property type="match status" value="1"/>
</dbReference>
<dbReference type="Gene3D" id="2.70.170.10">
    <property type="entry name" value="Neurotransmitter-gated ion-channel ligand-binding domain"/>
    <property type="match status" value="1"/>
</dbReference>
<proteinExistence type="predicted"/>
<keyword evidence="2" id="KW-1185">Reference proteome</keyword>
<gene>
    <name evidence="1" type="ORF">P7K49_003865</name>
</gene>
<accession>A0ABQ9W7D9</accession>
<evidence type="ECO:0000313" key="1">
    <source>
        <dbReference type="EMBL" id="KAK2116979.1"/>
    </source>
</evidence>
<comment type="caution">
    <text evidence="1">The sequence shown here is derived from an EMBL/GenBank/DDBJ whole genome shotgun (WGS) entry which is preliminary data.</text>
</comment>
<sequence length="108" mass="11830">MSLVKETVDRLLKGYDIRLRPDFGGPPVAVGMNIDIASIDMVSEVNMVSAEVFDYIFADLHLGTGRKNEPAVGGRSVPEYVDEVGERAWNFVLESTVFEARELAVSGP</sequence>
<organism evidence="1 2">
    <name type="scientific">Saguinus oedipus</name>
    <name type="common">Cotton-top tamarin</name>
    <name type="synonym">Oedipomidas oedipus</name>
    <dbReference type="NCBI Taxonomy" id="9490"/>
    <lineage>
        <taxon>Eukaryota</taxon>
        <taxon>Metazoa</taxon>
        <taxon>Chordata</taxon>
        <taxon>Craniata</taxon>
        <taxon>Vertebrata</taxon>
        <taxon>Euteleostomi</taxon>
        <taxon>Mammalia</taxon>
        <taxon>Eutheria</taxon>
        <taxon>Euarchontoglires</taxon>
        <taxon>Primates</taxon>
        <taxon>Haplorrhini</taxon>
        <taxon>Platyrrhini</taxon>
        <taxon>Cebidae</taxon>
        <taxon>Callitrichinae</taxon>
        <taxon>Saguinus</taxon>
    </lineage>
</organism>
<reference evidence="1 2" key="1">
    <citation type="submission" date="2023-05" db="EMBL/GenBank/DDBJ databases">
        <title>B98-5 Cell Line De Novo Hybrid Assembly: An Optical Mapping Approach.</title>
        <authorList>
            <person name="Kananen K."/>
            <person name="Auerbach J.A."/>
            <person name="Kautto E."/>
            <person name="Blachly J.S."/>
        </authorList>
    </citation>
    <scope>NUCLEOTIDE SEQUENCE [LARGE SCALE GENOMIC DNA]</scope>
    <source>
        <strain evidence="1">B95-8</strain>
        <tissue evidence="1">Cell line</tissue>
    </source>
</reference>